<evidence type="ECO:0000313" key="12">
    <source>
        <dbReference type="EMBL" id="KLH98547.1"/>
    </source>
</evidence>
<dbReference type="UniPathway" id="UPA00049">
    <property type="reaction ID" value="UER00059"/>
</dbReference>
<evidence type="ECO:0000259" key="9">
    <source>
        <dbReference type="PROSITE" id="PS51671"/>
    </source>
</evidence>
<dbReference type="AlphaFoldDB" id="A0A0H0SLM1"/>
<dbReference type="GO" id="GO:0009099">
    <property type="term" value="P:L-valine biosynthetic process"/>
    <property type="evidence" value="ECO:0007669"/>
    <property type="project" value="UniProtKB-UniRule"/>
</dbReference>
<dbReference type="GO" id="GO:0009097">
    <property type="term" value="P:isoleucine biosynthetic process"/>
    <property type="evidence" value="ECO:0007669"/>
    <property type="project" value="UniProtKB-UniRule"/>
</dbReference>
<reference evidence="10 14" key="2">
    <citation type="submission" date="2016-11" db="EMBL/GenBank/DDBJ databases">
        <authorList>
            <person name="Jaros S."/>
            <person name="Januszkiewicz K."/>
            <person name="Wedrychowicz H."/>
        </authorList>
    </citation>
    <scope>NUCLEOTIDE SEQUENCE [LARGE SCALE GENOMIC DNA]</scope>
    <source>
        <strain evidence="10 14">NF2</strain>
    </source>
</reference>
<dbReference type="EMBL" id="CP018145">
    <property type="protein sequence ID" value="ASJ52656.1"/>
    <property type="molecule type" value="Genomic_DNA"/>
</dbReference>
<dbReference type="InterPro" id="IPR039557">
    <property type="entry name" value="AHAS_ACT"/>
</dbReference>
<evidence type="ECO:0000313" key="11">
    <source>
        <dbReference type="EMBL" id="GED60945.1"/>
    </source>
</evidence>
<dbReference type="InterPro" id="IPR045865">
    <property type="entry name" value="ACT-like_dom_sf"/>
</dbReference>
<dbReference type="GeneID" id="87586620"/>
<evidence type="ECO:0000256" key="8">
    <source>
        <dbReference type="RuleBase" id="RU368092"/>
    </source>
</evidence>
<dbReference type="InterPro" id="IPR054480">
    <property type="entry name" value="AHAS_small-like_ACT"/>
</dbReference>
<reference evidence="11 15" key="3">
    <citation type="submission" date="2019-06" db="EMBL/GenBank/DDBJ databases">
        <title>Whole genome shotgun sequence of Brevibacillus formosus NBRC 15716.</title>
        <authorList>
            <person name="Hosoyama A."/>
            <person name="Uohara A."/>
            <person name="Ohji S."/>
            <person name="Ichikawa N."/>
        </authorList>
    </citation>
    <scope>NUCLEOTIDE SEQUENCE [LARGE SCALE GENOMIC DNA]</scope>
    <source>
        <strain evidence="11 15">NBRC 15716</strain>
    </source>
</reference>
<comment type="pathway">
    <text evidence="1 8">Amino-acid biosynthesis; L-isoleucine biosynthesis; L-isoleucine from 2-oxobutanoate: step 1/4.</text>
</comment>
<keyword evidence="8" id="KW-0808">Transferase</keyword>
<name>A0A0H0SLM1_9BACL</name>
<comment type="pathway">
    <text evidence="2 8">Amino-acid biosynthesis; L-valine biosynthesis; L-valine from pyruvate: step 1/4.</text>
</comment>
<organism evidence="10 14">
    <name type="scientific">Brevibacillus formosus</name>
    <dbReference type="NCBI Taxonomy" id="54913"/>
    <lineage>
        <taxon>Bacteria</taxon>
        <taxon>Bacillati</taxon>
        <taxon>Bacillota</taxon>
        <taxon>Bacilli</taxon>
        <taxon>Bacillales</taxon>
        <taxon>Paenibacillaceae</taxon>
        <taxon>Brevibacillus</taxon>
    </lineage>
</organism>
<proteinExistence type="inferred from homology"/>
<dbReference type="EMBL" id="BJOL01000037">
    <property type="protein sequence ID" value="GED60945.1"/>
    <property type="molecule type" value="Genomic_DNA"/>
</dbReference>
<evidence type="ECO:0000313" key="14">
    <source>
        <dbReference type="Proteomes" id="UP000197781"/>
    </source>
</evidence>
<dbReference type="OrthoDB" id="9787365at2"/>
<dbReference type="PANTHER" id="PTHR30239">
    <property type="entry name" value="ACETOLACTATE SYNTHASE SMALL SUBUNIT"/>
    <property type="match status" value="1"/>
</dbReference>
<gene>
    <name evidence="11" type="primary">ilvH</name>
    <name evidence="12" type="ORF">AA984_16280</name>
    <name evidence="11" type="ORF">BFO01nite_50770</name>
    <name evidence="10" type="ORF">BP422_03280</name>
</gene>
<dbReference type="PROSITE" id="PS51671">
    <property type="entry name" value="ACT"/>
    <property type="match status" value="1"/>
</dbReference>
<dbReference type="InterPro" id="IPR002912">
    <property type="entry name" value="ACT_dom"/>
</dbReference>
<dbReference type="Gene3D" id="3.30.70.260">
    <property type="match status" value="1"/>
</dbReference>
<keyword evidence="5 8" id="KW-0028">Amino-acid biosynthesis</keyword>
<dbReference type="InterPro" id="IPR027271">
    <property type="entry name" value="Acetolactate_synth/TF_NikR_C"/>
</dbReference>
<dbReference type="GO" id="GO:0005829">
    <property type="term" value="C:cytosol"/>
    <property type="evidence" value="ECO:0007669"/>
    <property type="project" value="TreeGrafter"/>
</dbReference>
<evidence type="ECO:0000256" key="5">
    <source>
        <dbReference type="ARBA" id="ARBA00022605"/>
    </source>
</evidence>
<keyword evidence="15" id="KW-1185">Reference proteome</keyword>
<dbReference type="NCBIfam" id="TIGR00119">
    <property type="entry name" value="acolac_sm"/>
    <property type="match status" value="1"/>
</dbReference>
<dbReference type="GO" id="GO:0003984">
    <property type="term" value="F:acetolactate synthase activity"/>
    <property type="evidence" value="ECO:0007669"/>
    <property type="project" value="UniProtKB-UniRule"/>
</dbReference>
<dbReference type="FunFam" id="3.30.70.260:FF:000001">
    <property type="entry name" value="Acetolactate synthase, small subunit"/>
    <property type="match status" value="1"/>
</dbReference>
<dbReference type="CDD" id="cd04878">
    <property type="entry name" value="ACT_AHAS"/>
    <property type="match status" value="1"/>
</dbReference>
<comment type="function">
    <text evidence="8">Catalyzes the conversion of 2 pyruvate molecules into acetolactate in the first common step of the biosynthetic pathway of the branched-amino acids such as leucine, isoleucine, and valine.</text>
</comment>
<dbReference type="Pfam" id="PF22629">
    <property type="entry name" value="ACT_AHAS_ss"/>
    <property type="match status" value="1"/>
</dbReference>
<accession>A0A0H0SLM1</accession>
<dbReference type="EC" id="2.2.1.6" evidence="8"/>
<dbReference type="Pfam" id="PF10369">
    <property type="entry name" value="ALS_ss_C"/>
    <property type="match status" value="1"/>
</dbReference>
<dbReference type="PANTHER" id="PTHR30239:SF0">
    <property type="entry name" value="ACETOLACTATE SYNTHASE SMALL SUBUNIT 1, CHLOROPLASTIC"/>
    <property type="match status" value="1"/>
</dbReference>
<dbReference type="Proteomes" id="UP000197781">
    <property type="component" value="Chromosome"/>
</dbReference>
<evidence type="ECO:0000313" key="15">
    <source>
        <dbReference type="Proteomes" id="UP000319498"/>
    </source>
</evidence>
<dbReference type="UniPathway" id="UPA00047">
    <property type="reaction ID" value="UER00055"/>
</dbReference>
<keyword evidence="6 8" id="KW-0100">Branched-chain amino acid biosynthesis</keyword>
<dbReference type="KEGG" id="bfm:BP422_03280"/>
<comment type="catalytic activity">
    <reaction evidence="7 8">
        <text>2 pyruvate + H(+) = (2S)-2-acetolactate + CO2</text>
        <dbReference type="Rhea" id="RHEA:25249"/>
        <dbReference type="ChEBI" id="CHEBI:15361"/>
        <dbReference type="ChEBI" id="CHEBI:15378"/>
        <dbReference type="ChEBI" id="CHEBI:16526"/>
        <dbReference type="ChEBI" id="CHEBI:58476"/>
        <dbReference type="EC" id="2.2.1.6"/>
    </reaction>
</comment>
<reference evidence="12 13" key="1">
    <citation type="submission" date="2015-05" db="EMBL/GenBank/DDBJ databases">
        <title>Genome sequencing project for genomic taxonomy and phylogenomics of Bacillus-like bacteria.</title>
        <authorList>
            <person name="Liu B."/>
            <person name="Wang J."/>
            <person name="Zhu Y."/>
            <person name="Liu G."/>
            <person name="Chen Q."/>
            <person name="Chen Z."/>
            <person name="Lan J."/>
            <person name="Che J."/>
            <person name="Ge C."/>
            <person name="Shi H."/>
            <person name="Pan Z."/>
            <person name="Liu X."/>
        </authorList>
    </citation>
    <scope>NUCLEOTIDE SEQUENCE [LARGE SCALE GENOMIC DNA]</scope>
    <source>
        <strain evidence="12 13">DSM 9885</strain>
    </source>
</reference>
<dbReference type="EMBL" id="LDCN01000004">
    <property type="protein sequence ID" value="KLH98547.1"/>
    <property type="molecule type" value="Genomic_DNA"/>
</dbReference>
<dbReference type="FunFam" id="3.30.70.1150:FF:000001">
    <property type="entry name" value="Acetolactate synthase small subunit"/>
    <property type="match status" value="1"/>
</dbReference>
<dbReference type="GO" id="GO:1990610">
    <property type="term" value="F:acetolactate synthase regulator activity"/>
    <property type="evidence" value="ECO:0007669"/>
    <property type="project" value="UniProtKB-UniRule"/>
</dbReference>
<dbReference type="SUPFAM" id="SSF55021">
    <property type="entry name" value="ACT-like"/>
    <property type="match status" value="2"/>
</dbReference>
<dbReference type="NCBIfam" id="NF008864">
    <property type="entry name" value="PRK11895.1"/>
    <property type="match status" value="1"/>
</dbReference>
<evidence type="ECO:0000256" key="3">
    <source>
        <dbReference type="ARBA" id="ARBA00006341"/>
    </source>
</evidence>
<dbReference type="RefSeq" id="WP_047070968.1">
    <property type="nucleotide sequence ID" value="NZ_BJOL01000037.1"/>
</dbReference>
<dbReference type="Proteomes" id="UP000319498">
    <property type="component" value="Unassembled WGS sequence"/>
</dbReference>
<evidence type="ECO:0000313" key="13">
    <source>
        <dbReference type="Proteomes" id="UP000035218"/>
    </source>
</evidence>
<evidence type="ECO:0000256" key="6">
    <source>
        <dbReference type="ARBA" id="ARBA00023304"/>
    </source>
</evidence>
<dbReference type="InterPro" id="IPR004789">
    <property type="entry name" value="Acetalactate_synth_ssu"/>
</dbReference>
<evidence type="ECO:0000313" key="10">
    <source>
        <dbReference type="EMBL" id="ASJ52656.1"/>
    </source>
</evidence>
<comment type="similarity">
    <text evidence="3 8">Belongs to the acetolactate synthase small subunit family.</text>
</comment>
<evidence type="ECO:0000256" key="4">
    <source>
        <dbReference type="ARBA" id="ARBA00011744"/>
    </source>
</evidence>
<feature type="domain" description="ACT" evidence="9">
    <location>
        <begin position="5"/>
        <end position="79"/>
    </location>
</feature>
<dbReference type="Proteomes" id="UP000035218">
    <property type="component" value="Unassembled WGS sequence"/>
</dbReference>
<sequence>MQQHTISVLVNDQPGVLTRVATLFGQRGFNIDSITVGGTEEQGLSRMIITTGGDDRQINQLMKQLHKLIDVISVTNLSENPFVSRELALIKVTASPSQLAELNGIVEPFRAAIVDVGPSSLIVQVTGDTEKIDALLVLLQSYGVIELTRTGSVAMARSIVPATAAATV</sequence>
<comment type="subunit">
    <text evidence="4 8">Dimer of large and small chains.</text>
</comment>
<dbReference type="InterPro" id="IPR019455">
    <property type="entry name" value="Acetolactate_synth_ssu_C"/>
</dbReference>
<evidence type="ECO:0000256" key="1">
    <source>
        <dbReference type="ARBA" id="ARBA00004974"/>
    </source>
</evidence>
<dbReference type="Gene3D" id="3.30.70.1150">
    <property type="entry name" value="ACT-like. Chain A, domain 2"/>
    <property type="match status" value="1"/>
</dbReference>
<evidence type="ECO:0000256" key="2">
    <source>
        <dbReference type="ARBA" id="ARBA00005025"/>
    </source>
</evidence>
<evidence type="ECO:0000256" key="7">
    <source>
        <dbReference type="ARBA" id="ARBA00048670"/>
    </source>
</evidence>
<protein>
    <recommendedName>
        <fullName evidence="8">Acetolactate synthase small subunit</fullName>
        <shortName evidence="8">AHAS</shortName>
        <shortName evidence="8">ALS</shortName>
        <ecNumber evidence="8">2.2.1.6</ecNumber>
    </recommendedName>
    <alternativeName>
        <fullName evidence="8">Acetohydroxy-acid synthase small subunit</fullName>
    </alternativeName>
</protein>